<dbReference type="VEuPathDB" id="FungiDB:TRICI_002560"/>
<dbReference type="PANTHER" id="PTHR40788">
    <property type="entry name" value="CLR5 DOMAIN-CONTAINING PROTEIN-RELATED"/>
    <property type="match status" value="1"/>
</dbReference>
<comment type="caution">
    <text evidence="2">The sequence shown here is derived from an EMBL/GenBank/DDBJ whole genome shotgun (WGS) entry which is preliminary data.</text>
</comment>
<evidence type="ECO:0000313" key="3">
    <source>
        <dbReference type="Proteomes" id="UP000761534"/>
    </source>
</evidence>
<gene>
    <name evidence="2" type="ORF">TRICI_002560</name>
</gene>
<reference evidence="2" key="1">
    <citation type="journal article" date="2019" name="G3 (Bethesda)">
        <title>Genome Assemblies of Two Rare Opportunistic Yeast Pathogens: Diutina rugosa (syn. Candida rugosa) and Trichomonascus ciferrii (syn. Candida ciferrii).</title>
        <authorList>
            <person name="Mixao V."/>
            <person name="Saus E."/>
            <person name="Hansen A.P."/>
            <person name="Lass-Florl C."/>
            <person name="Gabaldon T."/>
        </authorList>
    </citation>
    <scope>NUCLEOTIDE SEQUENCE</scope>
    <source>
        <strain evidence="2">CBS 4856</strain>
    </source>
</reference>
<feature type="compositionally biased region" description="Polar residues" evidence="1">
    <location>
        <begin position="534"/>
        <end position="545"/>
    </location>
</feature>
<evidence type="ECO:0000256" key="1">
    <source>
        <dbReference type="SAM" id="MobiDB-lite"/>
    </source>
</evidence>
<evidence type="ECO:0000313" key="2">
    <source>
        <dbReference type="EMBL" id="KAA8915203.1"/>
    </source>
</evidence>
<dbReference type="PANTHER" id="PTHR40788:SF2">
    <property type="entry name" value="CLR5 DOMAIN-CONTAINING PROTEIN"/>
    <property type="match status" value="1"/>
</dbReference>
<protein>
    <submittedName>
        <fullName evidence="2">Uncharacterized protein</fullName>
    </submittedName>
</protein>
<dbReference type="Proteomes" id="UP000761534">
    <property type="component" value="Unassembled WGS sequence"/>
</dbReference>
<dbReference type="EMBL" id="SWFS01000179">
    <property type="protein sequence ID" value="KAA8915203.1"/>
    <property type="molecule type" value="Genomic_DNA"/>
</dbReference>
<name>A0A642VB72_9ASCO</name>
<dbReference type="OrthoDB" id="2922289at2759"/>
<organism evidence="2 3">
    <name type="scientific">Trichomonascus ciferrii</name>
    <dbReference type="NCBI Taxonomy" id="44093"/>
    <lineage>
        <taxon>Eukaryota</taxon>
        <taxon>Fungi</taxon>
        <taxon>Dikarya</taxon>
        <taxon>Ascomycota</taxon>
        <taxon>Saccharomycotina</taxon>
        <taxon>Dipodascomycetes</taxon>
        <taxon>Dipodascales</taxon>
        <taxon>Trichomonascaceae</taxon>
        <taxon>Trichomonascus</taxon>
        <taxon>Trichomonascus ciferrii complex</taxon>
    </lineage>
</organism>
<feature type="compositionally biased region" description="Basic and acidic residues" evidence="1">
    <location>
        <begin position="512"/>
        <end position="533"/>
    </location>
</feature>
<keyword evidence="3" id="KW-1185">Reference proteome</keyword>
<accession>A0A642VB72</accession>
<sequence length="650" mass="75762">MKSLEEQFSPERAIQRLGLQVDGVELSDQKSESELEAEFDWTKPPPEFFEHLPIQPGGFPKPEEVRSEAESRVKFRRAFMTLVKCCLDLLSDMDPLALKEGRDPIRPEPELLSAKETEGVDTLATIAAEAHYRVPAKLDVEQLKKLVEAQRAVALDHVWSMREDPGYFNNVLMEMMEHRQELILDASGKKHSFARQAGQPRLWARIQSICIDRSYYALLYWDAIYNQVCELDKLFSRHAWRLRAENDLPEELLICFVKLDYILEKYTHWPALSLRLDGPGSPELKKFFLRLPEQDDRNIGIESKPIVQLNSRARDTWARLRFLLSSIWDDNRRHLAGFDRVMDEVQRMIDNEPIAKDLISPTVAYHLSELSAIAECRRQLNLFQPWASSFEDGRINYEEQIERNYQKLTTSAQNIHTQVSEKDYFDLGIYKLGNPTDGKFAYPVDKKRNRENTIAMQKAERNLDAFWKAADRLLEKTGVYKEPVFVSFLTEETMYRTPDWVGPSEQKQLPVPEKRSLESRRGTHTEKTVKEQSNEGPETTTTPDHQPSFLLNKRAYKVFCSLFYQPNHNSPPGELPWKDFLYATGLTGFNIQKLYGSVWQFTPTNLDVERSILFHEPHPSSKVPFRILHHFGRRLFRAYGWRGDMFKLEE</sequence>
<dbReference type="AlphaFoldDB" id="A0A642VB72"/>
<feature type="region of interest" description="Disordered" evidence="1">
    <location>
        <begin position="499"/>
        <end position="547"/>
    </location>
</feature>
<proteinExistence type="predicted"/>